<evidence type="ECO:0000313" key="2">
    <source>
        <dbReference type="Proteomes" id="UP001596512"/>
    </source>
</evidence>
<sequence>MADAQGAPAAAATVGRYRVSRWLWNRFTALAWVTTTPFGTPVDPDV</sequence>
<accession>A0ABW2TN48</accession>
<reference evidence="2" key="1">
    <citation type="journal article" date="2019" name="Int. J. Syst. Evol. Microbiol.">
        <title>The Global Catalogue of Microorganisms (GCM) 10K type strain sequencing project: providing services to taxonomists for standard genome sequencing and annotation.</title>
        <authorList>
            <consortium name="The Broad Institute Genomics Platform"/>
            <consortium name="The Broad Institute Genome Sequencing Center for Infectious Disease"/>
            <person name="Wu L."/>
            <person name="Ma J."/>
        </authorList>
    </citation>
    <scope>NUCLEOTIDE SEQUENCE [LARGE SCALE GENOMIC DNA]</scope>
    <source>
        <strain evidence="2">JCM 17695</strain>
    </source>
</reference>
<organism evidence="1 2">
    <name type="scientific">Actinokineospora soli</name>
    <dbReference type="NCBI Taxonomy" id="1048753"/>
    <lineage>
        <taxon>Bacteria</taxon>
        <taxon>Bacillati</taxon>
        <taxon>Actinomycetota</taxon>
        <taxon>Actinomycetes</taxon>
        <taxon>Pseudonocardiales</taxon>
        <taxon>Pseudonocardiaceae</taxon>
        <taxon>Actinokineospora</taxon>
    </lineage>
</organism>
<keyword evidence="2" id="KW-1185">Reference proteome</keyword>
<name>A0ABW2TN48_9PSEU</name>
<comment type="caution">
    <text evidence="1">The sequence shown here is derived from an EMBL/GenBank/DDBJ whole genome shotgun (WGS) entry which is preliminary data.</text>
</comment>
<gene>
    <name evidence="1" type="ORF">ACFQV2_18490</name>
</gene>
<protein>
    <submittedName>
        <fullName evidence="1">Uncharacterized protein</fullName>
    </submittedName>
</protein>
<proteinExistence type="predicted"/>
<dbReference type="Proteomes" id="UP001596512">
    <property type="component" value="Unassembled WGS sequence"/>
</dbReference>
<evidence type="ECO:0000313" key="1">
    <source>
        <dbReference type="EMBL" id="MFC7615200.1"/>
    </source>
</evidence>
<dbReference type="EMBL" id="JBHTEY010000004">
    <property type="protein sequence ID" value="MFC7615200.1"/>
    <property type="molecule type" value="Genomic_DNA"/>
</dbReference>